<gene>
    <name evidence="1" type="primary">orf136A</name>
</gene>
<evidence type="ECO:0000313" key="1">
    <source>
        <dbReference type="EMBL" id="UBU98440.1"/>
    </source>
</evidence>
<dbReference type="RefSeq" id="YP_010218670.1">
    <property type="nucleotide sequence ID" value="NC_058917.1"/>
</dbReference>
<sequence length="136" mass="15140">MCRPTFLLAVAVLDRVRRWCSISASLSLSLPFTWISTGRFFFSRSGGGATRAPLQSPPAGGSALPNQIFFSCRRLKRSRTRSRSWASVSERSPFSLRPGDHCWGVCYSSAMTLILCKQRSEHPGVGIHHIRKNRAS</sequence>
<protein>
    <submittedName>
        <fullName evidence="1">Uncharacterized protein</fullName>
    </submittedName>
</protein>
<accession>A0A8K1I807</accession>
<keyword evidence="1" id="KW-0496">Mitochondrion</keyword>
<reference evidence="1" key="1">
    <citation type="submission" date="2021-01" db="EMBL/GenBank/DDBJ databases">
        <authorList>
            <person name="Sun H.-H."/>
            <person name="Zhang S."/>
            <person name="Zhang Y.-J."/>
        </authorList>
    </citation>
    <scope>NUCLEOTIDE SEQUENCE</scope>
    <source>
        <strain evidence="1">CMM1</strain>
    </source>
</reference>
<name>A0A8K1I807_9PEZI</name>
<proteinExistence type="predicted"/>
<geneLocation type="mitochondrion" evidence="1"/>
<organism evidence="1">
    <name type="scientific">Morchella brunnea</name>
    <dbReference type="NCBI Taxonomy" id="1174671"/>
    <lineage>
        <taxon>Eukaryota</taxon>
        <taxon>Fungi</taxon>
        <taxon>Dikarya</taxon>
        <taxon>Ascomycota</taxon>
        <taxon>Pezizomycotina</taxon>
        <taxon>Pezizomycetes</taxon>
        <taxon>Pezizales</taxon>
        <taxon>Morchellaceae</taxon>
        <taxon>Morchella</taxon>
    </lineage>
</organism>
<dbReference type="EMBL" id="MW538937">
    <property type="protein sequence ID" value="UBU98440.1"/>
    <property type="molecule type" value="Genomic_DNA"/>
</dbReference>
<dbReference type="GeneID" id="68665320"/>
<dbReference type="AlphaFoldDB" id="A0A8K1I807"/>